<feature type="transmembrane region" description="Helical" evidence="7">
    <location>
        <begin position="148"/>
        <end position="169"/>
    </location>
</feature>
<keyword evidence="4 7" id="KW-0812">Transmembrane</keyword>
<comment type="caution">
    <text evidence="8">The sequence shown here is derived from an EMBL/GenBank/DDBJ whole genome shotgun (WGS) entry which is preliminary data.</text>
</comment>
<dbReference type="GO" id="GO:0005886">
    <property type="term" value="C:plasma membrane"/>
    <property type="evidence" value="ECO:0007669"/>
    <property type="project" value="UniProtKB-SubCell"/>
</dbReference>
<keyword evidence="5 7" id="KW-1133">Transmembrane helix</keyword>
<feature type="transmembrane region" description="Helical" evidence="7">
    <location>
        <begin position="83"/>
        <end position="103"/>
    </location>
</feature>
<feature type="transmembrane region" description="Helical" evidence="7">
    <location>
        <begin position="175"/>
        <end position="193"/>
    </location>
</feature>
<feature type="transmembrane region" description="Helical" evidence="7">
    <location>
        <begin position="241"/>
        <end position="260"/>
    </location>
</feature>
<evidence type="ECO:0000313" key="9">
    <source>
        <dbReference type="Proteomes" id="UP000588586"/>
    </source>
</evidence>
<feature type="transmembrane region" description="Helical" evidence="7">
    <location>
        <begin position="115"/>
        <end position="136"/>
    </location>
</feature>
<keyword evidence="9" id="KW-1185">Reference proteome</keyword>
<feature type="transmembrane region" description="Helical" evidence="7">
    <location>
        <begin position="368"/>
        <end position="386"/>
    </location>
</feature>
<evidence type="ECO:0000256" key="1">
    <source>
        <dbReference type="ARBA" id="ARBA00004651"/>
    </source>
</evidence>
<feature type="transmembrane region" description="Helical" evidence="7">
    <location>
        <begin position="20"/>
        <end position="44"/>
    </location>
</feature>
<keyword evidence="3" id="KW-1003">Cell membrane</keyword>
<evidence type="ECO:0000256" key="4">
    <source>
        <dbReference type="ARBA" id="ARBA00022692"/>
    </source>
</evidence>
<protein>
    <submittedName>
        <fullName evidence="8">MFS transporter</fullName>
    </submittedName>
</protein>
<evidence type="ECO:0000256" key="6">
    <source>
        <dbReference type="ARBA" id="ARBA00023136"/>
    </source>
</evidence>
<dbReference type="CDD" id="cd06173">
    <property type="entry name" value="MFS_MefA_like"/>
    <property type="match status" value="1"/>
</dbReference>
<dbReference type="Proteomes" id="UP000588586">
    <property type="component" value="Unassembled WGS sequence"/>
</dbReference>
<dbReference type="PANTHER" id="PTHR23513:SF6">
    <property type="entry name" value="MAJOR FACILITATOR SUPERFAMILY ASSOCIATED DOMAIN-CONTAINING PROTEIN"/>
    <property type="match status" value="1"/>
</dbReference>
<keyword evidence="6 7" id="KW-0472">Membrane</keyword>
<reference evidence="8 9" key="1">
    <citation type="submission" date="2020-04" db="EMBL/GenBank/DDBJ databases">
        <title>Knoellia sp. isolate from air conditioner.</title>
        <authorList>
            <person name="Chea S."/>
            <person name="Kim D.-U."/>
        </authorList>
    </citation>
    <scope>NUCLEOTIDE SEQUENCE [LARGE SCALE GENOMIC DNA]</scope>
    <source>
        <strain evidence="8 9">DB2414S</strain>
    </source>
</reference>
<evidence type="ECO:0000256" key="7">
    <source>
        <dbReference type="SAM" id="Phobius"/>
    </source>
</evidence>
<dbReference type="EMBL" id="JABEPQ010000005">
    <property type="protein sequence ID" value="NNM47993.1"/>
    <property type="molecule type" value="Genomic_DNA"/>
</dbReference>
<dbReference type="SUPFAM" id="SSF103473">
    <property type="entry name" value="MFS general substrate transporter"/>
    <property type="match status" value="1"/>
</dbReference>
<dbReference type="AlphaFoldDB" id="A0A849HMT9"/>
<comment type="subcellular location">
    <subcellularLocation>
        <location evidence="1">Cell membrane</location>
        <topology evidence="1">Multi-pass membrane protein</topology>
    </subcellularLocation>
</comment>
<gene>
    <name evidence="8" type="ORF">HJG52_18560</name>
</gene>
<feature type="transmembrane region" description="Helical" evidence="7">
    <location>
        <begin position="392"/>
        <end position="411"/>
    </location>
</feature>
<dbReference type="InterPro" id="IPR010290">
    <property type="entry name" value="TM_effector"/>
</dbReference>
<accession>A0A849HMT9</accession>
<dbReference type="Gene3D" id="1.20.1250.20">
    <property type="entry name" value="MFS general substrate transporter like domains"/>
    <property type="match status" value="1"/>
</dbReference>
<dbReference type="PANTHER" id="PTHR23513">
    <property type="entry name" value="INTEGRAL MEMBRANE EFFLUX PROTEIN-RELATED"/>
    <property type="match status" value="1"/>
</dbReference>
<organism evidence="8 9">
    <name type="scientific">Knoellia koreensis</name>
    <dbReference type="NCBI Taxonomy" id="2730921"/>
    <lineage>
        <taxon>Bacteria</taxon>
        <taxon>Bacillati</taxon>
        <taxon>Actinomycetota</taxon>
        <taxon>Actinomycetes</taxon>
        <taxon>Micrococcales</taxon>
        <taxon>Intrasporangiaceae</taxon>
        <taxon>Knoellia</taxon>
    </lineage>
</organism>
<proteinExistence type="predicted"/>
<name>A0A849HMT9_9MICO</name>
<feature type="transmembrane region" description="Helical" evidence="7">
    <location>
        <begin position="50"/>
        <end position="71"/>
    </location>
</feature>
<feature type="transmembrane region" description="Helical" evidence="7">
    <location>
        <begin position="299"/>
        <end position="319"/>
    </location>
</feature>
<evidence type="ECO:0000256" key="2">
    <source>
        <dbReference type="ARBA" id="ARBA00022448"/>
    </source>
</evidence>
<evidence type="ECO:0000256" key="3">
    <source>
        <dbReference type="ARBA" id="ARBA00022475"/>
    </source>
</evidence>
<keyword evidence="2" id="KW-0813">Transport</keyword>
<dbReference type="RefSeq" id="WP_171245107.1">
    <property type="nucleotide sequence ID" value="NZ_JABEPQ010000005.1"/>
</dbReference>
<dbReference type="InterPro" id="IPR036259">
    <property type="entry name" value="MFS_trans_sf"/>
</dbReference>
<feature type="transmembrane region" description="Helical" evidence="7">
    <location>
        <begin position="272"/>
        <end position="292"/>
    </location>
</feature>
<dbReference type="Pfam" id="PF05977">
    <property type="entry name" value="MFS_3"/>
    <property type="match status" value="1"/>
</dbReference>
<evidence type="ECO:0000313" key="8">
    <source>
        <dbReference type="EMBL" id="NNM47993.1"/>
    </source>
</evidence>
<sequence length="426" mass="45029">MTAPATSTPLRSDRDFRRYWTARMASLTGSLATAVAMPVLVYRLSSSPGLTALTTMLEALPYLLFGLFSGVVGDRFDRKRVMVTADFANVAIIGSVPVAWWLGHLTVPHVLVAGFVAQALFTFFDGANFGALPVLVGRDRVGEANAAVWGFGGVLDLTVPAAVGVALAVMHPADVLFFDALTFLVSALLVRSIGRAMSLPRERAAAAAGPGGKQATARVFAEIREGLSFLWRHPGVRSNTLIGMLQSIAGAGWVALWVPWADRTLGIGTSGWRFGLVFSVWGVGGIAASALTPRLLRRWTPASLTLAAIPVSAVAGIAVALATNWVVACVLMVVWGLAYQVVIINSLTYRQQVTPEHLLSRVNTAGRMLSWGVGWTLGALVAGQLAERLTVPHAMLALTCVGVLAAAYAWLSPLPRIARGDLVPAG</sequence>
<feature type="transmembrane region" description="Helical" evidence="7">
    <location>
        <begin position="325"/>
        <end position="347"/>
    </location>
</feature>
<evidence type="ECO:0000256" key="5">
    <source>
        <dbReference type="ARBA" id="ARBA00022989"/>
    </source>
</evidence>